<organism evidence="2 4">
    <name type="scientific">Iodidimonas gelatinilytica</name>
    <dbReference type="NCBI Taxonomy" id="1236966"/>
    <lineage>
        <taxon>Bacteria</taxon>
        <taxon>Pseudomonadati</taxon>
        <taxon>Pseudomonadota</taxon>
        <taxon>Alphaproteobacteria</taxon>
        <taxon>Iodidimonadales</taxon>
        <taxon>Iodidimonadaceae</taxon>
        <taxon>Iodidimonas</taxon>
    </lineage>
</organism>
<proteinExistence type="predicted"/>
<dbReference type="Proteomes" id="UP000322084">
    <property type="component" value="Unassembled WGS sequence"/>
</dbReference>
<protein>
    <submittedName>
        <fullName evidence="2">Cell division protein</fullName>
    </submittedName>
</protein>
<dbReference type="InterPro" id="IPR007060">
    <property type="entry name" value="FtsL/DivIC"/>
</dbReference>
<comment type="caution">
    <text evidence="2">The sequence shown here is derived from an EMBL/GenBank/DDBJ whole genome shotgun (WGS) entry which is preliminary data.</text>
</comment>
<reference evidence="4 5" key="1">
    <citation type="submission" date="2019-09" db="EMBL/GenBank/DDBJ databases">
        <title>NBRP : Genome information of microbial organism related human and environment.</title>
        <authorList>
            <person name="Hattori M."/>
            <person name="Oshima K."/>
            <person name="Inaba H."/>
            <person name="Suda W."/>
            <person name="Sakamoto M."/>
            <person name="Iino T."/>
            <person name="Kitahara M."/>
            <person name="Oshida Y."/>
            <person name="Iida T."/>
            <person name="Kudo T."/>
            <person name="Itoh T."/>
            <person name="Ohkuma M."/>
        </authorList>
    </citation>
    <scope>NUCLEOTIDE SEQUENCE [LARGE SCALE GENOMIC DNA]</scope>
    <source>
        <strain evidence="2 4">Hi-2</strain>
        <strain evidence="3 5">Mie-1</strain>
    </source>
</reference>
<evidence type="ECO:0000313" key="3">
    <source>
        <dbReference type="EMBL" id="GER01440.1"/>
    </source>
</evidence>
<keyword evidence="5" id="KW-1185">Reference proteome</keyword>
<evidence type="ECO:0000256" key="1">
    <source>
        <dbReference type="SAM" id="Coils"/>
    </source>
</evidence>
<feature type="coiled-coil region" evidence="1">
    <location>
        <begin position="41"/>
        <end position="68"/>
    </location>
</feature>
<dbReference type="EMBL" id="BKCL01000001">
    <property type="protein sequence ID" value="GEQ96716.1"/>
    <property type="molecule type" value="Genomic_DNA"/>
</dbReference>
<dbReference type="EMBL" id="BKCM01000010">
    <property type="protein sequence ID" value="GER01440.1"/>
    <property type="molecule type" value="Genomic_DNA"/>
</dbReference>
<accession>A0A5A7N247</accession>
<dbReference type="GO" id="GO:0051301">
    <property type="term" value="P:cell division"/>
    <property type="evidence" value="ECO:0007669"/>
    <property type="project" value="UniProtKB-KW"/>
</dbReference>
<keyword evidence="2" id="KW-0132">Cell division</keyword>
<accession>A0A5A7MLH3</accession>
<dbReference type="Pfam" id="PF04977">
    <property type="entry name" value="DivIC"/>
    <property type="match status" value="1"/>
</dbReference>
<sequence>MRSSISIQRRMRRAVVPALLIMVLGYFLFHAIQGEHGLLALRELEKKARVLELRAESIADKRQALEARVALLRPDNLDPDMLDEQARRSLGFVHPDEVVVLDPDRLITPY</sequence>
<evidence type="ECO:0000313" key="5">
    <source>
        <dbReference type="Proteomes" id="UP000325187"/>
    </source>
</evidence>
<keyword evidence="1" id="KW-0175">Coiled coil</keyword>
<dbReference type="AlphaFoldDB" id="A0A5A7MLH3"/>
<name>A0A5A7MLH3_9PROT</name>
<gene>
    <name evidence="2" type="ORF">JCM17844_03530</name>
    <name evidence="3" type="ORF">JCM17845_20630</name>
</gene>
<dbReference type="Proteomes" id="UP000325187">
    <property type="component" value="Unassembled WGS sequence"/>
</dbReference>
<evidence type="ECO:0000313" key="2">
    <source>
        <dbReference type="EMBL" id="GEQ96716.1"/>
    </source>
</evidence>
<evidence type="ECO:0000313" key="4">
    <source>
        <dbReference type="Proteomes" id="UP000322084"/>
    </source>
</evidence>
<keyword evidence="2" id="KW-0131">Cell cycle</keyword>